<feature type="transmembrane region" description="Helical" evidence="6">
    <location>
        <begin position="154"/>
        <end position="176"/>
    </location>
</feature>
<dbReference type="PANTHER" id="PTHR32196:SF72">
    <property type="entry name" value="RIBOSE IMPORT PERMEASE PROTEIN RBSC"/>
    <property type="match status" value="1"/>
</dbReference>
<evidence type="ECO:0000256" key="3">
    <source>
        <dbReference type="ARBA" id="ARBA00022692"/>
    </source>
</evidence>
<reference evidence="7 8" key="1">
    <citation type="submission" date="2021-06" db="EMBL/GenBank/DDBJ databases">
        <title>Description of novel taxa of the family Lachnospiraceae.</title>
        <authorList>
            <person name="Chaplin A.V."/>
            <person name="Sokolova S.R."/>
            <person name="Pikina A.P."/>
            <person name="Korzhanova M."/>
            <person name="Belova V."/>
            <person name="Korostin D."/>
            <person name="Efimov B.A."/>
        </authorList>
    </citation>
    <scope>NUCLEOTIDE SEQUENCE [LARGE SCALE GENOMIC DNA]</scope>
    <source>
        <strain evidence="7 8">ASD4241</strain>
    </source>
</reference>
<dbReference type="Pfam" id="PF02653">
    <property type="entry name" value="BPD_transp_2"/>
    <property type="match status" value="1"/>
</dbReference>
<evidence type="ECO:0000313" key="8">
    <source>
        <dbReference type="Proteomes" id="UP001314681"/>
    </source>
</evidence>
<accession>A0ABS6K5V7</accession>
<keyword evidence="2" id="KW-1003">Cell membrane</keyword>
<dbReference type="RefSeq" id="WP_238726588.1">
    <property type="nucleotide sequence ID" value="NZ_JAHQCX010000004.1"/>
</dbReference>
<name>A0ABS6K5V7_9FIRM</name>
<feature type="transmembrane region" description="Helical" evidence="6">
    <location>
        <begin position="285"/>
        <end position="302"/>
    </location>
</feature>
<comment type="caution">
    <text evidence="7">The sequence shown here is derived from an EMBL/GenBank/DDBJ whole genome shotgun (WGS) entry which is preliminary data.</text>
</comment>
<proteinExistence type="predicted"/>
<feature type="transmembrane region" description="Helical" evidence="6">
    <location>
        <begin position="91"/>
        <end position="112"/>
    </location>
</feature>
<feature type="transmembrane region" description="Helical" evidence="6">
    <location>
        <begin position="37"/>
        <end position="60"/>
    </location>
</feature>
<feature type="transmembrane region" description="Helical" evidence="6">
    <location>
        <begin position="67"/>
        <end position="85"/>
    </location>
</feature>
<keyword evidence="4 6" id="KW-1133">Transmembrane helix</keyword>
<evidence type="ECO:0000256" key="6">
    <source>
        <dbReference type="SAM" id="Phobius"/>
    </source>
</evidence>
<dbReference type="CDD" id="cd06579">
    <property type="entry name" value="TM_PBP1_transp_AraH_like"/>
    <property type="match status" value="1"/>
</dbReference>
<evidence type="ECO:0000256" key="5">
    <source>
        <dbReference type="ARBA" id="ARBA00023136"/>
    </source>
</evidence>
<comment type="subcellular location">
    <subcellularLocation>
        <location evidence="1">Cell membrane</location>
        <topology evidence="1">Multi-pass membrane protein</topology>
    </subcellularLocation>
</comment>
<gene>
    <name evidence="7" type="ORF">KTH90_07775</name>
</gene>
<evidence type="ECO:0000256" key="4">
    <source>
        <dbReference type="ARBA" id="ARBA00022989"/>
    </source>
</evidence>
<keyword evidence="3 6" id="KW-0812">Transmembrane</keyword>
<organism evidence="7 8">
    <name type="scientific">Diplocloster modestus</name>
    <dbReference type="NCBI Taxonomy" id="2850322"/>
    <lineage>
        <taxon>Bacteria</taxon>
        <taxon>Bacillati</taxon>
        <taxon>Bacillota</taxon>
        <taxon>Clostridia</taxon>
        <taxon>Lachnospirales</taxon>
        <taxon>Lachnospiraceae</taxon>
        <taxon>Diplocloster</taxon>
    </lineage>
</organism>
<dbReference type="PANTHER" id="PTHR32196">
    <property type="entry name" value="ABC TRANSPORTER PERMEASE PROTEIN YPHD-RELATED-RELATED"/>
    <property type="match status" value="1"/>
</dbReference>
<evidence type="ECO:0000256" key="1">
    <source>
        <dbReference type="ARBA" id="ARBA00004651"/>
    </source>
</evidence>
<keyword evidence="8" id="KW-1185">Reference proteome</keyword>
<evidence type="ECO:0000256" key="2">
    <source>
        <dbReference type="ARBA" id="ARBA00022475"/>
    </source>
</evidence>
<feature type="transmembrane region" description="Helical" evidence="6">
    <location>
        <begin position="12"/>
        <end position="31"/>
    </location>
</feature>
<dbReference type="InterPro" id="IPR001851">
    <property type="entry name" value="ABC_transp_permease"/>
</dbReference>
<feature type="transmembrane region" description="Helical" evidence="6">
    <location>
        <begin position="204"/>
        <end position="228"/>
    </location>
</feature>
<keyword evidence="5 6" id="KW-0472">Membrane</keyword>
<sequence>MKSISSVVKNQKILFISLVFAAFLALINESFWTQNNIFGLLIQLPASGMAALGLALSLICGELNISMGSMMAFSGVFCAMLIPHVGFGPAVLLTLLASAILGAVTGGVVSFLKIDSFVVTLAMMILVRGIALALCNQTPVVVTDPLAIDLGMRTIGPIPVITILFLIFILVFEFLLKYTVFGRNLYAVGGSQVIAKSTGTNVKFYIFIIFVIFAVLSAVGGIFLMARLNTGSPIIADDGPLTVIPMVILGGTALSGGKGSALNTLGGVLFMSLLMNAMNLYNITLNYQLLIKGVILLIMVVWDKYMENRNKKV</sequence>
<feature type="transmembrane region" description="Helical" evidence="6">
    <location>
        <begin position="117"/>
        <end position="134"/>
    </location>
</feature>
<dbReference type="Proteomes" id="UP001314681">
    <property type="component" value="Unassembled WGS sequence"/>
</dbReference>
<evidence type="ECO:0000313" key="7">
    <source>
        <dbReference type="EMBL" id="MBU9725911.1"/>
    </source>
</evidence>
<dbReference type="EMBL" id="JAHQCX010000004">
    <property type="protein sequence ID" value="MBU9725911.1"/>
    <property type="molecule type" value="Genomic_DNA"/>
</dbReference>
<protein>
    <submittedName>
        <fullName evidence="7">ABC transporter permease</fullName>
    </submittedName>
</protein>